<keyword evidence="5 6" id="KW-0472">Membrane</keyword>
<feature type="transmembrane region" description="Helical" evidence="6">
    <location>
        <begin position="150"/>
        <end position="170"/>
    </location>
</feature>
<dbReference type="PANTHER" id="PTHR43243">
    <property type="entry name" value="INNER MEMBRANE TRANSPORTER YGJI-RELATED"/>
    <property type="match status" value="1"/>
</dbReference>
<keyword evidence="3 6" id="KW-0812">Transmembrane</keyword>
<evidence type="ECO:0000256" key="3">
    <source>
        <dbReference type="ARBA" id="ARBA00022692"/>
    </source>
</evidence>
<keyword evidence="8" id="KW-1185">Reference proteome</keyword>
<gene>
    <name evidence="7" type="ORF">EOI86_17720</name>
</gene>
<accession>A0A3S3UM21</accession>
<feature type="transmembrane region" description="Helical" evidence="6">
    <location>
        <begin position="352"/>
        <end position="371"/>
    </location>
</feature>
<evidence type="ECO:0000313" key="8">
    <source>
        <dbReference type="Proteomes" id="UP000287447"/>
    </source>
</evidence>
<feature type="transmembrane region" description="Helical" evidence="6">
    <location>
        <begin position="45"/>
        <end position="65"/>
    </location>
</feature>
<proteinExistence type="predicted"/>
<feature type="transmembrane region" description="Helical" evidence="6">
    <location>
        <begin position="325"/>
        <end position="346"/>
    </location>
</feature>
<dbReference type="PIRSF" id="PIRSF006060">
    <property type="entry name" value="AA_transporter"/>
    <property type="match status" value="1"/>
</dbReference>
<dbReference type="Proteomes" id="UP000287447">
    <property type="component" value="Unassembled WGS sequence"/>
</dbReference>
<dbReference type="GO" id="GO:0016020">
    <property type="term" value="C:membrane"/>
    <property type="evidence" value="ECO:0007669"/>
    <property type="project" value="UniProtKB-SubCell"/>
</dbReference>
<evidence type="ECO:0000256" key="4">
    <source>
        <dbReference type="ARBA" id="ARBA00022989"/>
    </source>
</evidence>
<evidence type="ECO:0000256" key="5">
    <source>
        <dbReference type="ARBA" id="ARBA00023136"/>
    </source>
</evidence>
<feature type="transmembrane region" description="Helical" evidence="6">
    <location>
        <begin position="127"/>
        <end position="145"/>
    </location>
</feature>
<evidence type="ECO:0000313" key="7">
    <source>
        <dbReference type="EMBL" id="RVU34692.1"/>
    </source>
</evidence>
<feature type="transmembrane region" description="Helical" evidence="6">
    <location>
        <begin position="90"/>
        <end position="115"/>
    </location>
</feature>
<name>A0A3S3UM21_9PROT</name>
<evidence type="ECO:0000256" key="6">
    <source>
        <dbReference type="SAM" id="Phobius"/>
    </source>
</evidence>
<feature type="transmembrane region" description="Helical" evidence="6">
    <location>
        <begin position="190"/>
        <end position="210"/>
    </location>
</feature>
<reference evidence="8" key="1">
    <citation type="submission" date="2019-01" db="EMBL/GenBank/DDBJ databases">
        <title>Gri0909 isolated from a small marine red alga.</title>
        <authorList>
            <person name="Kim J."/>
            <person name="Jeong S.E."/>
            <person name="Jeon C.O."/>
        </authorList>
    </citation>
    <scope>NUCLEOTIDE SEQUENCE [LARGE SCALE GENOMIC DNA]</scope>
    <source>
        <strain evidence="8">Gri0909</strain>
    </source>
</reference>
<dbReference type="RefSeq" id="WP_127766756.1">
    <property type="nucleotide sequence ID" value="NZ_SADE01000003.1"/>
</dbReference>
<dbReference type="AlphaFoldDB" id="A0A3S3UM21"/>
<dbReference type="Pfam" id="PF13520">
    <property type="entry name" value="AA_permease_2"/>
    <property type="match status" value="1"/>
</dbReference>
<keyword evidence="4 6" id="KW-1133">Transmembrane helix</keyword>
<comment type="caution">
    <text evidence="7">The sequence shown here is derived from an EMBL/GenBank/DDBJ whole genome shotgun (WGS) entry which is preliminary data.</text>
</comment>
<protein>
    <submittedName>
        <fullName evidence="7">Amino acid permease</fullName>
    </submittedName>
</protein>
<comment type="subcellular location">
    <subcellularLocation>
        <location evidence="1">Membrane</location>
        <topology evidence="1">Multi-pass membrane protein</topology>
    </subcellularLocation>
</comment>
<sequence length="409" mass="42567">MLKRAGEPALKRGLGFVLLTLYGVGVTVGAGIYVLVGKVSAEAGIYGPVAFLIAAFVAGLTALSYGELSGRYPVSAGEAVYLNEAFHSRVLGTIIGLMVALTGLVSAAVITLGFVGYLSAFVETPEVLTLCFIVALLAGLAIWGITESVFLSGIITLVEIGGLLLVILFGVDEMVASPDSGRMLLPPLEIGIWSGVMSGALLAFFAFIGFEDMVNVAEEVRDPVRTIPRAIVATLVITTTLYLLVSAISVTAIPQAELIASDAPLALVFERTSGMDGKILSGVAVFAVLNGALIQMIMGSRILFGLARQGWMPKFLGLVHPGRQTPVIATIVIAVAVLALALLFPLVGLAAATSYITLTVFTLVNTALLWIRFRGDTVGLWHVPIWVPAVGAASSAAMVVVNAVSVLGQ</sequence>
<organism evidence="7 8">
    <name type="scientific">Hwanghaeella grinnelliae</name>
    <dbReference type="NCBI Taxonomy" id="2500179"/>
    <lineage>
        <taxon>Bacteria</taxon>
        <taxon>Pseudomonadati</taxon>
        <taxon>Pseudomonadota</taxon>
        <taxon>Alphaproteobacteria</taxon>
        <taxon>Rhodospirillales</taxon>
        <taxon>Rhodospirillaceae</taxon>
        <taxon>Hwanghaeella</taxon>
    </lineage>
</organism>
<feature type="transmembrane region" description="Helical" evidence="6">
    <location>
        <begin position="230"/>
        <end position="253"/>
    </location>
</feature>
<evidence type="ECO:0000256" key="2">
    <source>
        <dbReference type="ARBA" id="ARBA00022448"/>
    </source>
</evidence>
<dbReference type="EMBL" id="SADE01000003">
    <property type="protein sequence ID" value="RVU34692.1"/>
    <property type="molecule type" value="Genomic_DNA"/>
</dbReference>
<dbReference type="GO" id="GO:0015171">
    <property type="term" value="F:amino acid transmembrane transporter activity"/>
    <property type="evidence" value="ECO:0007669"/>
    <property type="project" value="TreeGrafter"/>
</dbReference>
<feature type="transmembrane region" description="Helical" evidence="6">
    <location>
        <begin position="12"/>
        <end position="33"/>
    </location>
</feature>
<dbReference type="InterPro" id="IPR002293">
    <property type="entry name" value="AA/rel_permease1"/>
</dbReference>
<feature type="transmembrane region" description="Helical" evidence="6">
    <location>
        <begin position="383"/>
        <end position="407"/>
    </location>
</feature>
<dbReference type="Gene3D" id="1.20.1740.10">
    <property type="entry name" value="Amino acid/polyamine transporter I"/>
    <property type="match status" value="1"/>
</dbReference>
<feature type="transmembrane region" description="Helical" evidence="6">
    <location>
        <begin position="279"/>
        <end position="304"/>
    </location>
</feature>
<dbReference type="PANTHER" id="PTHR43243:SF4">
    <property type="entry name" value="CATIONIC AMINO ACID TRANSPORTER 4"/>
    <property type="match status" value="1"/>
</dbReference>
<evidence type="ECO:0000256" key="1">
    <source>
        <dbReference type="ARBA" id="ARBA00004141"/>
    </source>
</evidence>
<dbReference type="OrthoDB" id="9762947at2"/>
<keyword evidence="2" id="KW-0813">Transport</keyword>